<dbReference type="Gene3D" id="3.30.565.10">
    <property type="entry name" value="Histidine kinase-like ATPase, C-terminal domain"/>
    <property type="match status" value="1"/>
</dbReference>
<reference evidence="15" key="1">
    <citation type="journal article" date="2019" name="Int. J. Syst. Evol. Microbiol.">
        <title>The Global Catalogue of Microorganisms (GCM) 10K type strain sequencing project: providing services to taxonomists for standard genome sequencing and annotation.</title>
        <authorList>
            <consortium name="The Broad Institute Genomics Platform"/>
            <consortium name="The Broad Institute Genome Sequencing Center for Infectious Disease"/>
            <person name="Wu L."/>
            <person name="Ma J."/>
        </authorList>
    </citation>
    <scope>NUCLEOTIDE SEQUENCE [LARGE SCALE GENOMIC DNA]</scope>
    <source>
        <strain evidence="15">XZYJT-10</strain>
    </source>
</reference>
<feature type="modified residue" description="4-aspartylphosphate" evidence="7">
    <location>
        <position position="587"/>
    </location>
</feature>
<feature type="domain" description="PAS" evidence="12">
    <location>
        <begin position="143"/>
        <end position="196"/>
    </location>
</feature>
<organism evidence="14 15">
    <name type="scientific">Paractinoplanes rhizophilus</name>
    <dbReference type="NCBI Taxonomy" id="1416877"/>
    <lineage>
        <taxon>Bacteria</taxon>
        <taxon>Bacillati</taxon>
        <taxon>Actinomycetota</taxon>
        <taxon>Actinomycetes</taxon>
        <taxon>Micromonosporales</taxon>
        <taxon>Micromonosporaceae</taxon>
        <taxon>Paractinoplanes</taxon>
    </lineage>
</organism>
<dbReference type="SMART" id="SM00388">
    <property type="entry name" value="HisKA"/>
    <property type="match status" value="1"/>
</dbReference>
<keyword evidence="8" id="KW-0175">Coiled coil</keyword>
<feature type="domain" description="PAS" evidence="12">
    <location>
        <begin position="24"/>
        <end position="93"/>
    </location>
</feature>
<dbReference type="CDD" id="cd00082">
    <property type="entry name" value="HisKA"/>
    <property type="match status" value="1"/>
</dbReference>
<keyword evidence="5" id="KW-0808">Transferase</keyword>
<dbReference type="SUPFAM" id="SSF55874">
    <property type="entry name" value="ATPase domain of HSP90 chaperone/DNA topoisomerase II/histidine kinase"/>
    <property type="match status" value="1"/>
</dbReference>
<dbReference type="InterPro" id="IPR035965">
    <property type="entry name" value="PAS-like_dom_sf"/>
</dbReference>
<gene>
    <name evidence="14" type="ORF">ACFQS1_00300</name>
</gene>
<dbReference type="PROSITE" id="PS50110">
    <property type="entry name" value="RESPONSE_REGULATORY"/>
    <property type="match status" value="1"/>
</dbReference>
<feature type="region of interest" description="Disordered" evidence="9">
    <location>
        <begin position="202"/>
        <end position="221"/>
    </location>
</feature>
<dbReference type="InterPro" id="IPR000014">
    <property type="entry name" value="PAS"/>
</dbReference>
<evidence type="ECO:0000259" key="10">
    <source>
        <dbReference type="PROSITE" id="PS50109"/>
    </source>
</evidence>
<keyword evidence="5" id="KW-0418">Kinase</keyword>
<dbReference type="PRINTS" id="PR00344">
    <property type="entry name" value="BCTRLSENSOR"/>
</dbReference>
<dbReference type="InterPro" id="IPR003661">
    <property type="entry name" value="HisK_dim/P_dom"/>
</dbReference>
<feature type="region of interest" description="Disordered" evidence="9">
    <location>
        <begin position="1"/>
        <end position="24"/>
    </location>
</feature>
<dbReference type="InterPro" id="IPR013656">
    <property type="entry name" value="PAS_4"/>
</dbReference>
<dbReference type="PANTHER" id="PTHR43065:SF42">
    <property type="entry name" value="TWO-COMPONENT SENSOR PPRA"/>
    <property type="match status" value="1"/>
</dbReference>
<dbReference type="InterPro" id="IPR036890">
    <property type="entry name" value="HATPase_C_sf"/>
</dbReference>
<dbReference type="Proteomes" id="UP001596548">
    <property type="component" value="Unassembled WGS sequence"/>
</dbReference>
<evidence type="ECO:0000256" key="1">
    <source>
        <dbReference type="ARBA" id="ARBA00000085"/>
    </source>
</evidence>
<keyword evidence="4 7" id="KW-0597">Phosphoprotein</keyword>
<comment type="catalytic activity">
    <reaction evidence="1">
        <text>ATP + protein L-histidine = ADP + protein N-phospho-L-histidine.</text>
        <dbReference type="EC" id="2.7.13.3"/>
    </reaction>
</comment>
<dbReference type="PANTHER" id="PTHR43065">
    <property type="entry name" value="SENSOR HISTIDINE KINASE"/>
    <property type="match status" value="1"/>
</dbReference>
<keyword evidence="15" id="KW-1185">Reference proteome</keyword>
<comment type="subcellular location">
    <subcellularLocation>
        <location evidence="2">Cell membrane</location>
    </subcellularLocation>
</comment>
<proteinExistence type="predicted"/>
<accession>A0ABW2HLL6</accession>
<dbReference type="SUPFAM" id="SSF52172">
    <property type="entry name" value="CheY-like"/>
    <property type="match status" value="1"/>
</dbReference>
<dbReference type="Gene3D" id="3.40.50.2300">
    <property type="match status" value="1"/>
</dbReference>
<dbReference type="InterPro" id="IPR004358">
    <property type="entry name" value="Sig_transdc_His_kin-like_C"/>
</dbReference>
<dbReference type="RefSeq" id="WP_378963794.1">
    <property type="nucleotide sequence ID" value="NZ_JBHTBJ010000001.1"/>
</dbReference>
<dbReference type="Pfam" id="PF02518">
    <property type="entry name" value="HATPase_c"/>
    <property type="match status" value="1"/>
</dbReference>
<dbReference type="InterPro" id="IPR011006">
    <property type="entry name" value="CheY-like_superfamily"/>
</dbReference>
<comment type="caution">
    <text evidence="14">The sequence shown here is derived from an EMBL/GenBank/DDBJ whole genome shotgun (WGS) entry which is preliminary data.</text>
</comment>
<dbReference type="SMART" id="SM00387">
    <property type="entry name" value="HATPase_c"/>
    <property type="match status" value="1"/>
</dbReference>
<feature type="coiled-coil region" evidence="8">
    <location>
        <begin position="252"/>
        <end position="281"/>
    </location>
</feature>
<dbReference type="CDD" id="cd00130">
    <property type="entry name" value="PAS"/>
    <property type="match status" value="2"/>
</dbReference>
<dbReference type="PROSITE" id="PS50109">
    <property type="entry name" value="HIS_KIN"/>
    <property type="match status" value="1"/>
</dbReference>
<dbReference type="PROSITE" id="PS50112">
    <property type="entry name" value="PAS"/>
    <property type="match status" value="2"/>
</dbReference>
<evidence type="ECO:0000256" key="6">
    <source>
        <dbReference type="ARBA" id="ARBA00023012"/>
    </source>
</evidence>
<dbReference type="InterPro" id="IPR001789">
    <property type="entry name" value="Sig_transdc_resp-reg_receiver"/>
</dbReference>
<feature type="domain" description="PAC" evidence="13">
    <location>
        <begin position="95"/>
        <end position="149"/>
    </location>
</feature>
<keyword evidence="6" id="KW-0902">Two-component regulatory system</keyword>
<evidence type="ECO:0000256" key="8">
    <source>
        <dbReference type="SAM" id="Coils"/>
    </source>
</evidence>
<dbReference type="Pfam" id="PF13426">
    <property type="entry name" value="PAS_9"/>
    <property type="match status" value="1"/>
</dbReference>
<evidence type="ECO:0000256" key="2">
    <source>
        <dbReference type="ARBA" id="ARBA00004236"/>
    </source>
</evidence>
<dbReference type="SUPFAM" id="SSF55785">
    <property type="entry name" value="PYP-like sensor domain (PAS domain)"/>
    <property type="match status" value="2"/>
</dbReference>
<dbReference type="EMBL" id="JBHTBJ010000001">
    <property type="protein sequence ID" value="MFC7272405.1"/>
    <property type="molecule type" value="Genomic_DNA"/>
</dbReference>
<evidence type="ECO:0000313" key="14">
    <source>
        <dbReference type="EMBL" id="MFC7272405.1"/>
    </source>
</evidence>
<dbReference type="SUPFAM" id="SSF47384">
    <property type="entry name" value="Homodimeric domain of signal transducing histidine kinase"/>
    <property type="match status" value="1"/>
</dbReference>
<evidence type="ECO:0000313" key="15">
    <source>
        <dbReference type="Proteomes" id="UP001596548"/>
    </source>
</evidence>
<dbReference type="NCBIfam" id="TIGR00229">
    <property type="entry name" value="sensory_box"/>
    <property type="match status" value="2"/>
</dbReference>
<dbReference type="SMART" id="SM00448">
    <property type="entry name" value="REC"/>
    <property type="match status" value="1"/>
</dbReference>
<dbReference type="EC" id="2.7.13.3" evidence="3"/>
<sequence length="655" mass="69897">MGQTRGSSGPPSSEPPRRSGSPREDDLLRALVGSSHDAIFAVGRDFTVLTWNPAAEALFGYSAAEIIGHSVDILTPADRRADHREMLLLMESGARLERFRSRRRHRDGHWLQVTLTMSPLRDGAGHLIGYTVIARAVSARERLESSFQALLEAAPDAFLGVGDDGRVVLANTQAETLFGLTRHGLIGKEIDKLLAPALAGDEAARAEGDPHGPTAAAHRADGTAVPVEVSVSILPTDDGRIHCAVVRDITERVRAQEKFMQLQAEAERAHVEAQLQRTQRLEGLGQLAGGVAHDFNNLIAVISNYATFIAESAAEDGLTEIAGDAAQITKAAQRGAELTHQLLAFARREVVRPRPLSLNEVVTDVEQMLRRSIGEHITLDVRLEPGIWSITADPGQLDQVLVNLAVNARDAMPRGGTLTIETCDLTVDRDYAAGRPHLRTGDYVRLRVSDTGTGMPPEVIERAFEPFYTTKPAGKGTGLGLATVYGIVTAAGGDLSVYSEPGLGTTFTILLPATDAQPAGVDEPADPPPAGGRRGTVLAVEDEPALRDVLVRILAGAGHEVLIAADGPAALALAQEHPGRIDVLLTDVVMPHMLGKDLAERFLIISPGASVLFMSGYARPALASQGTLDPEVTLVEKPFSKTQLLAAVQQGLERN</sequence>
<evidence type="ECO:0000256" key="4">
    <source>
        <dbReference type="ARBA" id="ARBA00022553"/>
    </source>
</evidence>
<feature type="compositionally biased region" description="Low complexity" evidence="9">
    <location>
        <begin position="1"/>
        <end position="11"/>
    </location>
</feature>
<dbReference type="InterPro" id="IPR005467">
    <property type="entry name" value="His_kinase_dom"/>
</dbReference>
<dbReference type="InterPro" id="IPR000700">
    <property type="entry name" value="PAS-assoc_C"/>
</dbReference>
<name>A0ABW2HLL6_9ACTN</name>
<evidence type="ECO:0000259" key="12">
    <source>
        <dbReference type="PROSITE" id="PS50112"/>
    </source>
</evidence>
<dbReference type="Pfam" id="PF08448">
    <property type="entry name" value="PAS_4"/>
    <property type="match status" value="1"/>
</dbReference>
<evidence type="ECO:0000256" key="5">
    <source>
        <dbReference type="ARBA" id="ARBA00022777"/>
    </source>
</evidence>
<dbReference type="Gene3D" id="1.10.287.130">
    <property type="match status" value="1"/>
</dbReference>
<dbReference type="InterPro" id="IPR003594">
    <property type="entry name" value="HATPase_dom"/>
</dbReference>
<dbReference type="PROSITE" id="PS50113">
    <property type="entry name" value="PAC"/>
    <property type="match status" value="1"/>
</dbReference>
<evidence type="ECO:0000256" key="3">
    <source>
        <dbReference type="ARBA" id="ARBA00012438"/>
    </source>
</evidence>
<protein>
    <recommendedName>
        <fullName evidence="3">histidine kinase</fullName>
        <ecNumber evidence="3">2.7.13.3</ecNumber>
    </recommendedName>
</protein>
<dbReference type="Pfam" id="PF00072">
    <property type="entry name" value="Response_reg"/>
    <property type="match status" value="1"/>
</dbReference>
<dbReference type="Gene3D" id="3.30.450.20">
    <property type="entry name" value="PAS domain"/>
    <property type="match status" value="2"/>
</dbReference>
<evidence type="ECO:0000256" key="9">
    <source>
        <dbReference type="SAM" id="MobiDB-lite"/>
    </source>
</evidence>
<feature type="compositionally biased region" description="Basic and acidic residues" evidence="9">
    <location>
        <begin position="15"/>
        <end position="24"/>
    </location>
</feature>
<dbReference type="InterPro" id="IPR036097">
    <property type="entry name" value="HisK_dim/P_sf"/>
</dbReference>
<evidence type="ECO:0000259" key="11">
    <source>
        <dbReference type="PROSITE" id="PS50110"/>
    </source>
</evidence>
<dbReference type="SMART" id="SM00091">
    <property type="entry name" value="PAS"/>
    <property type="match status" value="2"/>
</dbReference>
<evidence type="ECO:0000259" key="13">
    <source>
        <dbReference type="PROSITE" id="PS50113"/>
    </source>
</evidence>
<feature type="domain" description="Response regulatory" evidence="11">
    <location>
        <begin position="536"/>
        <end position="652"/>
    </location>
</feature>
<feature type="domain" description="Histidine kinase" evidence="10">
    <location>
        <begin position="290"/>
        <end position="515"/>
    </location>
</feature>
<evidence type="ECO:0000256" key="7">
    <source>
        <dbReference type="PROSITE-ProRule" id="PRU00169"/>
    </source>
</evidence>